<gene>
    <name evidence="6" type="ORF">EC835_106227</name>
</gene>
<dbReference type="GO" id="GO:0005524">
    <property type="term" value="F:ATP binding"/>
    <property type="evidence" value="ECO:0007669"/>
    <property type="project" value="UniProtKB-UniRule"/>
</dbReference>
<dbReference type="InterPro" id="IPR052032">
    <property type="entry name" value="ATP-dep_AA_Ligase"/>
</dbReference>
<evidence type="ECO:0000259" key="5">
    <source>
        <dbReference type="PROSITE" id="PS50975"/>
    </source>
</evidence>
<dbReference type="InterPro" id="IPR005479">
    <property type="entry name" value="CPAse_ATP-bd"/>
</dbReference>
<sequence>MKTILFLECNISGTGVSAIKLAKERGYHTVLFTKERHYYAQLADNPMLYIDEVVELNTDSMATILSHALDYNLYGIVAFDDYRLINAAAASHTFNLPSPSLIALTACRYKHLTRQYLHQHNANCRYKVGNIHDKFDLNNMQFPVVIKPCDDSGSSQVTICYSEEDALTAVQALSEFRVNRRGYQLSPHYLVEEFIEGDEYSAEAYWDSKDNEWKILGVTKKYTTSGQYAVEIGHDFPDDTLDIENITKTIIAWLTQIGLSHTVAHVEFKLSHNEIKLIEINPRVAGGMIDTLCYQSTGFDLVECYLSLHVKDMVYTPKLCANKQYTSIRFLTSEKPGTIIGFHANPQLSAPLLFNFVPTPIHVTTLKDSYSRLGYVITTASERYLAGKKAESWLNHVKPLYK</sequence>
<evidence type="ECO:0000313" key="6">
    <source>
        <dbReference type="EMBL" id="TCT32901.1"/>
    </source>
</evidence>
<dbReference type="PROSITE" id="PS00867">
    <property type="entry name" value="CPSASE_2"/>
    <property type="match status" value="1"/>
</dbReference>
<dbReference type="PANTHER" id="PTHR43585:SF2">
    <property type="entry name" value="ATP-GRASP ENZYME FSQD"/>
    <property type="match status" value="1"/>
</dbReference>
<comment type="caution">
    <text evidence="6">The sequence shown here is derived from an EMBL/GenBank/DDBJ whole genome shotgun (WGS) entry which is preliminary data.</text>
</comment>
<dbReference type="RefSeq" id="WP_132496609.1">
    <property type="nucleotide sequence ID" value="NZ_SMAS01000006.1"/>
</dbReference>
<dbReference type="GO" id="GO:0016874">
    <property type="term" value="F:ligase activity"/>
    <property type="evidence" value="ECO:0007669"/>
    <property type="project" value="UniProtKB-KW"/>
</dbReference>
<dbReference type="Pfam" id="PF13535">
    <property type="entry name" value="ATP-grasp_4"/>
    <property type="match status" value="1"/>
</dbReference>
<dbReference type="InterPro" id="IPR011761">
    <property type="entry name" value="ATP-grasp"/>
</dbReference>
<evidence type="ECO:0000256" key="2">
    <source>
        <dbReference type="ARBA" id="ARBA00022741"/>
    </source>
</evidence>
<proteinExistence type="predicted"/>
<dbReference type="SUPFAM" id="SSF56059">
    <property type="entry name" value="Glutathione synthetase ATP-binding domain-like"/>
    <property type="match status" value="1"/>
</dbReference>
<evidence type="ECO:0000256" key="3">
    <source>
        <dbReference type="ARBA" id="ARBA00022840"/>
    </source>
</evidence>
<keyword evidence="3 4" id="KW-0067">ATP-binding</keyword>
<evidence type="ECO:0000256" key="1">
    <source>
        <dbReference type="ARBA" id="ARBA00022598"/>
    </source>
</evidence>
<dbReference type="GO" id="GO:0046872">
    <property type="term" value="F:metal ion binding"/>
    <property type="evidence" value="ECO:0007669"/>
    <property type="project" value="InterPro"/>
</dbReference>
<name>A0A4R3NN44_9GAMM</name>
<dbReference type="PROSITE" id="PS50975">
    <property type="entry name" value="ATP_GRASP"/>
    <property type="match status" value="1"/>
</dbReference>
<dbReference type="AlphaFoldDB" id="A0A4R3NN44"/>
<protein>
    <submittedName>
        <fullName evidence="6">Biotin carboxylase</fullName>
    </submittedName>
</protein>
<organism evidence="6 7">
    <name type="scientific">Providencia alcalifaciens</name>
    <dbReference type="NCBI Taxonomy" id="126385"/>
    <lineage>
        <taxon>Bacteria</taxon>
        <taxon>Pseudomonadati</taxon>
        <taxon>Pseudomonadota</taxon>
        <taxon>Gammaproteobacteria</taxon>
        <taxon>Enterobacterales</taxon>
        <taxon>Morganellaceae</taxon>
        <taxon>Providencia</taxon>
    </lineage>
</organism>
<reference evidence="6 7" key="1">
    <citation type="submission" date="2019-03" db="EMBL/GenBank/DDBJ databases">
        <title>Genomic analyses of the natural microbiome of Caenorhabditis elegans.</title>
        <authorList>
            <person name="Samuel B."/>
        </authorList>
    </citation>
    <scope>NUCLEOTIDE SEQUENCE [LARGE SCALE GENOMIC DNA]</scope>
    <source>
        <strain evidence="6 7">JUb102</strain>
    </source>
</reference>
<keyword evidence="1" id="KW-0436">Ligase</keyword>
<dbReference type="Proteomes" id="UP000295055">
    <property type="component" value="Unassembled WGS sequence"/>
</dbReference>
<dbReference type="OrthoDB" id="24041at2"/>
<feature type="domain" description="ATP-grasp" evidence="5">
    <location>
        <begin position="109"/>
        <end position="310"/>
    </location>
</feature>
<keyword evidence="2 4" id="KW-0547">Nucleotide-binding</keyword>
<evidence type="ECO:0000256" key="4">
    <source>
        <dbReference type="PROSITE-ProRule" id="PRU00409"/>
    </source>
</evidence>
<evidence type="ECO:0000313" key="7">
    <source>
        <dbReference type="Proteomes" id="UP000295055"/>
    </source>
</evidence>
<dbReference type="Gene3D" id="3.30.470.20">
    <property type="entry name" value="ATP-grasp fold, B domain"/>
    <property type="match status" value="1"/>
</dbReference>
<accession>A0A4R3NN44</accession>
<dbReference type="PANTHER" id="PTHR43585">
    <property type="entry name" value="FUMIPYRROLE BIOSYNTHESIS PROTEIN C"/>
    <property type="match status" value="1"/>
</dbReference>
<dbReference type="EMBL" id="SMAS01000006">
    <property type="protein sequence ID" value="TCT32901.1"/>
    <property type="molecule type" value="Genomic_DNA"/>
</dbReference>